<dbReference type="InterPro" id="IPR011037">
    <property type="entry name" value="Pyrv_Knase-like_insert_dom_sf"/>
</dbReference>
<dbReference type="PROSITE" id="PS51340">
    <property type="entry name" value="MOSC"/>
    <property type="match status" value="1"/>
</dbReference>
<protein>
    <submittedName>
        <fullName evidence="2">Molybdenum cofactor sulfurase</fullName>
    </submittedName>
</protein>
<organism evidence="2 3">
    <name type="scientific">Salinarimonas ramus</name>
    <dbReference type="NCBI Taxonomy" id="690164"/>
    <lineage>
        <taxon>Bacteria</taxon>
        <taxon>Pseudomonadati</taxon>
        <taxon>Pseudomonadota</taxon>
        <taxon>Alphaproteobacteria</taxon>
        <taxon>Hyphomicrobiales</taxon>
        <taxon>Salinarimonadaceae</taxon>
        <taxon>Salinarimonas</taxon>
    </lineage>
</organism>
<dbReference type="Gene3D" id="2.40.33.20">
    <property type="entry name" value="PK beta-barrel domain-like"/>
    <property type="match status" value="1"/>
</dbReference>
<reference evidence="2 3" key="1">
    <citation type="journal article" date="2014" name="Int. J. Syst. Evol. Microbiol.">
        <title>Complete genome sequence of Corynebacterium casei LMG S-19264T (=DSM 44701T), isolated from a smear-ripened cheese.</title>
        <authorList>
            <consortium name="US DOE Joint Genome Institute (JGI-PGF)"/>
            <person name="Walter F."/>
            <person name="Albersmeier A."/>
            <person name="Kalinowski J."/>
            <person name="Ruckert C."/>
        </authorList>
    </citation>
    <scope>NUCLEOTIDE SEQUENCE [LARGE SCALE GENOMIC DNA]</scope>
    <source>
        <strain evidence="2 3">CGMCC 1.9161</strain>
    </source>
</reference>
<accession>A0A917Q8R0</accession>
<feature type="domain" description="MOSC" evidence="1">
    <location>
        <begin position="101"/>
        <end position="252"/>
    </location>
</feature>
<dbReference type="Proteomes" id="UP000600449">
    <property type="component" value="Unassembled WGS sequence"/>
</dbReference>
<sequence>MRIAGLYRYPVKGLSPEPMARVALEAGAYVPGDRLYAVENGPSGFDPRNPVHRSKRHYLMLMRHEALARLETRYDHDTHVLTIRDGGAEAARGDLSTGEGRAAIEAFFLAYMGDALDGMPKVLAAPEGFRFTDSPTGYVSLVNRASLAELEGRVGTPVDPLRFRANLVVEGLPAFAELDLVDHVLAGPSGLRLRVRERTVRCAATNVDPTTGIRDLAIPKTLMQAYGHADCGVYAEIVAGGSLAVGERLTLEPARAAASASLPF</sequence>
<dbReference type="EMBL" id="BMMF01000006">
    <property type="protein sequence ID" value="GGK35359.1"/>
    <property type="molecule type" value="Genomic_DNA"/>
</dbReference>
<dbReference type="Pfam" id="PF03473">
    <property type="entry name" value="MOSC"/>
    <property type="match status" value="1"/>
</dbReference>
<dbReference type="Pfam" id="PF03476">
    <property type="entry name" value="MOSC_N"/>
    <property type="match status" value="1"/>
</dbReference>
<dbReference type="GO" id="GO:0003824">
    <property type="term" value="F:catalytic activity"/>
    <property type="evidence" value="ECO:0007669"/>
    <property type="project" value="InterPro"/>
</dbReference>
<dbReference type="InterPro" id="IPR005302">
    <property type="entry name" value="MoCF_Sase_C"/>
</dbReference>
<comment type="caution">
    <text evidence="2">The sequence shown here is derived from an EMBL/GenBank/DDBJ whole genome shotgun (WGS) entry which is preliminary data.</text>
</comment>
<dbReference type="GO" id="GO:0030170">
    <property type="term" value="F:pyridoxal phosphate binding"/>
    <property type="evidence" value="ECO:0007669"/>
    <property type="project" value="InterPro"/>
</dbReference>
<name>A0A917Q8R0_9HYPH</name>
<proteinExistence type="predicted"/>
<keyword evidence="3" id="KW-1185">Reference proteome</keyword>
<dbReference type="GO" id="GO:0030151">
    <property type="term" value="F:molybdenum ion binding"/>
    <property type="evidence" value="ECO:0007669"/>
    <property type="project" value="InterPro"/>
</dbReference>
<gene>
    <name evidence="2" type="ORF">GCM10011322_22740</name>
</gene>
<evidence type="ECO:0000313" key="2">
    <source>
        <dbReference type="EMBL" id="GGK35359.1"/>
    </source>
</evidence>
<evidence type="ECO:0000259" key="1">
    <source>
        <dbReference type="PROSITE" id="PS51340"/>
    </source>
</evidence>
<evidence type="ECO:0000313" key="3">
    <source>
        <dbReference type="Proteomes" id="UP000600449"/>
    </source>
</evidence>
<dbReference type="SUPFAM" id="SSF50800">
    <property type="entry name" value="PK beta-barrel domain-like"/>
    <property type="match status" value="1"/>
</dbReference>
<dbReference type="InterPro" id="IPR005303">
    <property type="entry name" value="MOCOS_middle"/>
</dbReference>
<dbReference type="RefSeq" id="WP_188912932.1">
    <property type="nucleotide sequence ID" value="NZ_BMMF01000006.1"/>
</dbReference>
<dbReference type="AlphaFoldDB" id="A0A917Q8R0"/>